<dbReference type="PRINTS" id="PR01035">
    <property type="entry name" value="TCRTETA"/>
</dbReference>
<feature type="transmembrane region" description="Helical" evidence="8">
    <location>
        <begin position="348"/>
        <end position="368"/>
    </location>
</feature>
<dbReference type="InterPro" id="IPR020846">
    <property type="entry name" value="MFS_dom"/>
</dbReference>
<feature type="transmembrane region" description="Helical" evidence="8">
    <location>
        <begin position="218"/>
        <end position="243"/>
    </location>
</feature>
<feature type="transmembrane region" description="Helical" evidence="8">
    <location>
        <begin position="285"/>
        <end position="305"/>
    </location>
</feature>
<gene>
    <name evidence="10" type="ORF">ACFOUV_17655</name>
</gene>
<comment type="similarity">
    <text evidence="2 8">Belongs to the major facilitator superfamily. Bcr/CmlA family.</text>
</comment>
<reference evidence="11" key="1">
    <citation type="journal article" date="2019" name="Int. J. Syst. Evol. Microbiol.">
        <title>The Global Catalogue of Microorganisms (GCM) 10K type strain sequencing project: providing services to taxonomists for standard genome sequencing and annotation.</title>
        <authorList>
            <consortium name="The Broad Institute Genomics Platform"/>
            <consortium name="The Broad Institute Genome Sequencing Center for Infectious Disease"/>
            <person name="Wu L."/>
            <person name="Ma J."/>
        </authorList>
    </citation>
    <scope>NUCLEOTIDE SEQUENCE [LARGE SCALE GENOMIC DNA]</scope>
    <source>
        <strain evidence="11">IBRC-M 10703</strain>
    </source>
</reference>
<feature type="transmembrane region" description="Helical" evidence="8">
    <location>
        <begin position="110"/>
        <end position="127"/>
    </location>
</feature>
<proteinExistence type="inferred from homology"/>
<dbReference type="InterPro" id="IPR011701">
    <property type="entry name" value="MFS"/>
</dbReference>
<comment type="caution">
    <text evidence="10">The sequence shown here is derived from an EMBL/GenBank/DDBJ whole genome shotgun (WGS) entry which is preliminary data.</text>
</comment>
<keyword evidence="3 8" id="KW-0813">Transport</keyword>
<sequence length="398" mass="42287">MLSKERKTDKYKLRLISVLGLLTAFGAVSMDMYLPALPNVAADLDASTSLVQMSLTACLVGLGLGQIFFGPLSDIYGRRKLLIITLIGYTIASLLIAWSTTIAFFITLRFIQGFTGAAGVVIARAAARDLYSGKDLTKFLALLALVNGAAPILAPVIGGGVLNFTTWIGVFYVLAFIGIVALLAVLLFLPETLADENRAERGLFSVLKTFSALLTNRYFMGIALTQGLVMASMFAYIAGSPFILQNIYGVSPQQFSLLFALNGIGIIIAAQLTGRLASYFKEMHLLCAGTLLSFIGSLILIYVVWQELPLLYMAIALFLIVSSVGIVTTTSFSLAMETQGKSAGSASAFLGLLPFAFGGIVAPLVGLAGEASAIPMAIVIFACSTIAVITFFIAFKKN</sequence>
<name>A0ABV8H3X6_9BACI</name>
<dbReference type="NCBIfam" id="TIGR00710">
    <property type="entry name" value="efflux_Bcr_CflA"/>
    <property type="match status" value="1"/>
</dbReference>
<protein>
    <recommendedName>
        <fullName evidence="8">Bcr/CflA family efflux transporter</fullName>
    </recommendedName>
</protein>
<keyword evidence="5 8" id="KW-0812">Transmembrane</keyword>
<evidence type="ECO:0000256" key="4">
    <source>
        <dbReference type="ARBA" id="ARBA00022475"/>
    </source>
</evidence>
<evidence type="ECO:0000313" key="11">
    <source>
        <dbReference type="Proteomes" id="UP001595772"/>
    </source>
</evidence>
<comment type="subcellular location">
    <subcellularLocation>
        <location evidence="1 8">Cell membrane</location>
        <topology evidence="1 8">Multi-pass membrane protein</topology>
    </subcellularLocation>
</comment>
<evidence type="ECO:0000256" key="6">
    <source>
        <dbReference type="ARBA" id="ARBA00022989"/>
    </source>
</evidence>
<evidence type="ECO:0000256" key="2">
    <source>
        <dbReference type="ARBA" id="ARBA00006236"/>
    </source>
</evidence>
<dbReference type="CDD" id="cd17320">
    <property type="entry name" value="MFS_MdfA_MDR_like"/>
    <property type="match status" value="1"/>
</dbReference>
<evidence type="ECO:0000256" key="8">
    <source>
        <dbReference type="RuleBase" id="RU365088"/>
    </source>
</evidence>
<dbReference type="InterPro" id="IPR001958">
    <property type="entry name" value="Tet-R_TetA/multi-R_MdtG-like"/>
</dbReference>
<dbReference type="InterPro" id="IPR036259">
    <property type="entry name" value="MFS_trans_sf"/>
</dbReference>
<dbReference type="PANTHER" id="PTHR23502:SF132">
    <property type="entry name" value="POLYAMINE TRANSPORTER 2-RELATED"/>
    <property type="match status" value="1"/>
</dbReference>
<feature type="transmembrane region" description="Helical" evidence="8">
    <location>
        <begin position="255"/>
        <end position="273"/>
    </location>
</feature>
<evidence type="ECO:0000256" key="5">
    <source>
        <dbReference type="ARBA" id="ARBA00022692"/>
    </source>
</evidence>
<dbReference type="InterPro" id="IPR004812">
    <property type="entry name" value="Efflux_drug-R_Bcr/CmlA"/>
</dbReference>
<dbReference type="PROSITE" id="PS50850">
    <property type="entry name" value="MFS"/>
    <property type="match status" value="1"/>
</dbReference>
<evidence type="ECO:0000256" key="3">
    <source>
        <dbReference type="ARBA" id="ARBA00022448"/>
    </source>
</evidence>
<feature type="transmembrane region" description="Helical" evidence="8">
    <location>
        <begin position="12"/>
        <end position="30"/>
    </location>
</feature>
<keyword evidence="4 8" id="KW-1003">Cell membrane</keyword>
<feature type="transmembrane region" description="Helical" evidence="8">
    <location>
        <begin position="311"/>
        <end position="336"/>
    </location>
</feature>
<evidence type="ECO:0000259" key="9">
    <source>
        <dbReference type="PROSITE" id="PS50850"/>
    </source>
</evidence>
<dbReference type="SUPFAM" id="SSF103473">
    <property type="entry name" value="MFS general substrate transporter"/>
    <property type="match status" value="1"/>
</dbReference>
<accession>A0ABV8H3X6</accession>
<dbReference type="RefSeq" id="WP_379498184.1">
    <property type="nucleotide sequence ID" value="NZ_JBHSAO010000017.1"/>
</dbReference>
<feature type="domain" description="Major facilitator superfamily (MFS) profile" evidence="9">
    <location>
        <begin position="12"/>
        <end position="398"/>
    </location>
</feature>
<feature type="transmembrane region" description="Helical" evidence="8">
    <location>
        <begin position="50"/>
        <end position="69"/>
    </location>
</feature>
<dbReference type="Proteomes" id="UP001595772">
    <property type="component" value="Unassembled WGS sequence"/>
</dbReference>
<evidence type="ECO:0000313" key="10">
    <source>
        <dbReference type="EMBL" id="MFC4025607.1"/>
    </source>
</evidence>
<evidence type="ECO:0000256" key="1">
    <source>
        <dbReference type="ARBA" id="ARBA00004651"/>
    </source>
</evidence>
<evidence type="ECO:0000256" key="7">
    <source>
        <dbReference type="ARBA" id="ARBA00023136"/>
    </source>
</evidence>
<feature type="transmembrane region" description="Helical" evidence="8">
    <location>
        <begin position="374"/>
        <end position="395"/>
    </location>
</feature>
<dbReference type="PANTHER" id="PTHR23502">
    <property type="entry name" value="MAJOR FACILITATOR SUPERFAMILY"/>
    <property type="match status" value="1"/>
</dbReference>
<organism evidence="10 11">
    <name type="scientific">Oceanobacillus longus</name>
    <dbReference type="NCBI Taxonomy" id="930120"/>
    <lineage>
        <taxon>Bacteria</taxon>
        <taxon>Bacillati</taxon>
        <taxon>Bacillota</taxon>
        <taxon>Bacilli</taxon>
        <taxon>Bacillales</taxon>
        <taxon>Bacillaceae</taxon>
        <taxon>Oceanobacillus</taxon>
    </lineage>
</organism>
<dbReference type="Gene3D" id="1.20.1720.10">
    <property type="entry name" value="Multidrug resistance protein D"/>
    <property type="match status" value="1"/>
</dbReference>
<feature type="transmembrane region" description="Helical" evidence="8">
    <location>
        <begin position="164"/>
        <end position="189"/>
    </location>
</feature>
<feature type="transmembrane region" description="Helical" evidence="8">
    <location>
        <begin position="81"/>
        <end position="104"/>
    </location>
</feature>
<feature type="transmembrane region" description="Helical" evidence="8">
    <location>
        <begin position="139"/>
        <end position="158"/>
    </location>
</feature>
<keyword evidence="7 8" id="KW-0472">Membrane</keyword>
<dbReference type="Pfam" id="PF07690">
    <property type="entry name" value="MFS_1"/>
    <property type="match status" value="1"/>
</dbReference>
<dbReference type="EMBL" id="JBHSAO010000017">
    <property type="protein sequence ID" value="MFC4025607.1"/>
    <property type="molecule type" value="Genomic_DNA"/>
</dbReference>
<keyword evidence="11" id="KW-1185">Reference proteome</keyword>
<keyword evidence="6 8" id="KW-1133">Transmembrane helix</keyword>